<reference evidence="2 3" key="1">
    <citation type="submission" date="2019-10" db="EMBL/GenBank/DDBJ databases">
        <title>Glycomyces albidus sp. nov., a novel actinomycete isolated from rhizosphere soil of wheat (Triticum aestivum L.).</title>
        <authorList>
            <person name="Qian L."/>
        </authorList>
    </citation>
    <scope>NUCLEOTIDE SEQUENCE [LARGE SCALE GENOMIC DNA]</scope>
    <source>
        <strain evidence="2 3">NEAU-7082</strain>
    </source>
</reference>
<gene>
    <name evidence="2" type="ORF">GFD30_22535</name>
</gene>
<keyword evidence="3" id="KW-1185">Reference proteome</keyword>
<feature type="compositionally biased region" description="Basic and acidic residues" evidence="1">
    <location>
        <begin position="94"/>
        <end position="103"/>
    </location>
</feature>
<proteinExistence type="predicted"/>
<evidence type="ECO:0000256" key="1">
    <source>
        <dbReference type="SAM" id="MobiDB-lite"/>
    </source>
</evidence>
<dbReference type="AlphaFoldDB" id="A0A6L5GF72"/>
<feature type="region of interest" description="Disordered" evidence="1">
    <location>
        <begin position="78"/>
        <end position="103"/>
    </location>
</feature>
<dbReference type="Proteomes" id="UP000477750">
    <property type="component" value="Unassembled WGS sequence"/>
</dbReference>
<name>A0A6L5GF72_9ACTN</name>
<evidence type="ECO:0000313" key="3">
    <source>
        <dbReference type="Proteomes" id="UP000477750"/>
    </source>
</evidence>
<organism evidence="2 3">
    <name type="scientific">Glycomyces albidus</name>
    <dbReference type="NCBI Taxonomy" id="2656774"/>
    <lineage>
        <taxon>Bacteria</taxon>
        <taxon>Bacillati</taxon>
        <taxon>Actinomycetota</taxon>
        <taxon>Actinomycetes</taxon>
        <taxon>Glycomycetales</taxon>
        <taxon>Glycomycetaceae</taxon>
        <taxon>Glycomyces</taxon>
    </lineage>
</organism>
<accession>A0A6L5GF72</accession>
<evidence type="ECO:0000313" key="2">
    <source>
        <dbReference type="EMBL" id="MQM28317.1"/>
    </source>
</evidence>
<dbReference type="RefSeq" id="WP_153027418.1">
    <property type="nucleotide sequence ID" value="NZ_WIAO01000040.1"/>
</dbReference>
<comment type="caution">
    <text evidence="2">The sequence shown here is derived from an EMBL/GenBank/DDBJ whole genome shotgun (WGS) entry which is preliminary data.</text>
</comment>
<sequence length="136" mass="14437">MLLLSETSHAQPGATTREPAFGVYRHIAPVFAQLRGTTLPVAVLTTAPSTVNTIDNTTDMGVVTLRGRGRAVAGLGWQPVSGSKKRHGVTRGRPPREPHRLGLQEKARLGPLEAANPATGIAAFLFGVKRQVAARQ</sequence>
<protein>
    <submittedName>
        <fullName evidence="2">Uncharacterized protein</fullName>
    </submittedName>
</protein>
<dbReference type="EMBL" id="WIAO01000040">
    <property type="protein sequence ID" value="MQM28317.1"/>
    <property type="molecule type" value="Genomic_DNA"/>
</dbReference>